<dbReference type="SUPFAM" id="SSF52113">
    <property type="entry name" value="BRCT domain"/>
    <property type="match status" value="1"/>
</dbReference>
<feature type="region of interest" description="Disordered" evidence="1">
    <location>
        <begin position="135"/>
        <end position="199"/>
    </location>
</feature>
<protein>
    <recommendedName>
        <fullName evidence="4">BRCT domain-containing protein</fullName>
    </recommendedName>
</protein>
<evidence type="ECO:0000313" key="2">
    <source>
        <dbReference type="EMBL" id="CAE8600452.1"/>
    </source>
</evidence>
<feature type="non-terminal residue" evidence="2">
    <location>
        <position position="486"/>
    </location>
</feature>
<sequence length="486" mass="51716">AKRAVSDGSDDELGKSLLPKSAKRAHELETPATTPPAITTTAPTITPPAATTTTQSARTTTATPHSLPGSRQWAVGLRMCVVPLGTQASSSRRSIWAAQVRAAGGAVGEGALTTAGLTHVVVAPEVSPERLQSWVEKSGGGRGRSNNSNNNNNVNNSANNSNNNNSNNSNNNNNNDNNSNNNNNHNHHHNDDDDVDNNNNSNNCLAASFVTTAWLVTCLAQQRQASEDSFRWPHNNKSNNHNNNNSNSNNNTNNNNNNNTDNTNNDNKNNNTNSQPLSSRGQVGSPAAERSRSPPFVKVKNNSNSNSNNNSNSNRDDSNSNIEKSRCPVHVPGPASIATTATTSTTTATTPTTPTTTTAAGSFSNSVEVQRPAGQTASSSVEGTTTGMSEETAPSQVQRPPQHQQQQQQQQREKQQQLFGGQMTPQRAQLWRSRGKFACQRGVPEEPATPAAATLVGGGEPEAQRPDKAVSRPHNAELVAAFLRLQ</sequence>
<feature type="compositionally biased region" description="Low complexity" evidence="1">
    <location>
        <begin position="396"/>
        <end position="410"/>
    </location>
</feature>
<feature type="compositionally biased region" description="Low complexity" evidence="1">
    <location>
        <begin position="235"/>
        <end position="274"/>
    </location>
</feature>
<feature type="compositionally biased region" description="Low complexity" evidence="1">
    <location>
        <begin position="30"/>
        <end position="64"/>
    </location>
</feature>
<feature type="region of interest" description="Disordered" evidence="1">
    <location>
        <begin position="230"/>
        <end position="470"/>
    </location>
</feature>
<dbReference type="Proteomes" id="UP000654075">
    <property type="component" value="Unassembled WGS sequence"/>
</dbReference>
<keyword evidence="3" id="KW-1185">Reference proteome</keyword>
<name>A0A813EJF3_POLGL</name>
<dbReference type="EMBL" id="CAJNNV010012165">
    <property type="protein sequence ID" value="CAE8600452.1"/>
    <property type="molecule type" value="Genomic_DNA"/>
</dbReference>
<organism evidence="2 3">
    <name type="scientific">Polarella glacialis</name>
    <name type="common">Dinoflagellate</name>
    <dbReference type="NCBI Taxonomy" id="89957"/>
    <lineage>
        <taxon>Eukaryota</taxon>
        <taxon>Sar</taxon>
        <taxon>Alveolata</taxon>
        <taxon>Dinophyceae</taxon>
        <taxon>Suessiales</taxon>
        <taxon>Suessiaceae</taxon>
        <taxon>Polarella</taxon>
    </lineage>
</organism>
<reference evidence="2" key="1">
    <citation type="submission" date="2021-02" db="EMBL/GenBank/DDBJ databases">
        <authorList>
            <person name="Dougan E. K."/>
            <person name="Rhodes N."/>
            <person name="Thang M."/>
            <person name="Chan C."/>
        </authorList>
    </citation>
    <scope>NUCLEOTIDE SEQUENCE</scope>
</reference>
<evidence type="ECO:0000256" key="1">
    <source>
        <dbReference type="SAM" id="MobiDB-lite"/>
    </source>
</evidence>
<feature type="compositionally biased region" description="Basic and acidic residues" evidence="1">
    <location>
        <begin position="314"/>
        <end position="326"/>
    </location>
</feature>
<feature type="compositionally biased region" description="Low complexity" evidence="1">
    <location>
        <begin position="145"/>
        <end position="184"/>
    </location>
</feature>
<feature type="non-terminal residue" evidence="2">
    <location>
        <position position="1"/>
    </location>
</feature>
<comment type="caution">
    <text evidence="2">The sequence shown here is derived from an EMBL/GenBank/DDBJ whole genome shotgun (WGS) entry which is preliminary data.</text>
</comment>
<feature type="compositionally biased region" description="Low complexity" evidence="1">
    <location>
        <begin position="338"/>
        <end position="360"/>
    </location>
</feature>
<feature type="compositionally biased region" description="Low complexity" evidence="1">
    <location>
        <begin position="445"/>
        <end position="454"/>
    </location>
</feature>
<evidence type="ECO:0000313" key="3">
    <source>
        <dbReference type="Proteomes" id="UP000654075"/>
    </source>
</evidence>
<feature type="region of interest" description="Disordered" evidence="1">
    <location>
        <begin position="1"/>
        <end position="70"/>
    </location>
</feature>
<feature type="compositionally biased region" description="Polar residues" evidence="1">
    <location>
        <begin position="361"/>
        <end position="395"/>
    </location>
</feature>
<dbReference type="InterPro" id="IPR036420">
    <property type="entry name" value="BRCT_dom_sf"/>
</dbReference>
<gene>
    <name evidence="2" type="ORF">PGLA1383_LOCUS18780</name>
</gene>
<evidence type="ECO:0008006" key="4">
    <source>
        <dbReference type="Google" id="ProtNLM"/>
    </source>
</evidence>
<accession>A0A813EJF3</accession>
<proteinExistence type="predicted"/>
<dbReference type="AlphaFoldDB" id="A0A813EJF3"/>
<feature type="compositionally biased region" description="Low complexity" evidence="1">
    <location>
        <begin position="301"/>
        <end position="313"/>
    </location>
</feature>